<feature type="region of interest" description="Disordered" evidence="1">
    <location>
        <begin position="529"/>
        <end position="549"/>
    </location>
</feature>
<keyword evidence="2" id="KW-0472">Membrane</keyword>
<name>A0A7J7JS76_BUGNE</name>
<proteinExistence type="predicted"/>
<keyword evidence="2" id="KW-1133">Transmembrane helix</keyword>
<sequence>MVRDSYPELEFLVNTNTERRRSAKIPLDNRNSRILKQSINNYLGQSANIESEIESLERSVSDLNTYTTGVPSSLPVEDEQMHEVEKSMKQIGCIACRIRSLLKGIEPRTDFIANTEGSQSTLERNENTKNSSQYQTLAISTYTTLTTYKDVIDNYYSKLVSSSQHRPTSYWVVAEDEADLTHIHLLEEEVSKNAAKIKQRLSIQEHEITEREKRIREWHKLLSSTFQSKVQPDDECSSSSSPASYDIEAGLVKVRDYDITSCDDTTKLSHSLSIRKCGIACIVTIVSVVIVLGIVGALLYFYGGFKTYSNGIQGIVTPMYNATSSIVNTSAVTATLSSTFRSYHPTEVTTTASQQNQSLLPSESTLADQQNITFPQTTIPTYTPESRESELIPTGTDSGLAQHTTPSTIEYSKHSTATVTHLISTHPGVPSNSTNGIVMTTANAPDKSITPGTVNMSTADGDHNSSTMFTNSSSDTKIQASTPQSTSIPHSLLNTTTAAPVPLVNTNSSASETSTMTLDGFSLEYNQTQHADTSAPSADNQTTPQTDPADLVTSSVTAGPVLSVTSLSQPNDSVVAASSMTPEEEDFNIALSTFLPTSTQRQPTMAANSTLADTNITETASGTTTTANTPTTTANTPTTENTPATGNTPTTTDNTPKTTINTLTTTGNTPTTTINIPTATGNTPTTTINIPTTTANIPTTTINIPTTTINTPTTTANIPTTTINTLTTQNLLTMSSTSNSVITSSAALNSGGPINSSESRTSLLTTKELMSSIDSSSSVTMAIPTATTHR</sequence>
<dbReference type="SUPFAM" id="SSF47661">
    <property type="entry name" value="t-snare proteins"/>
    <property type="match status" value="1"/>
</dbReference>
<protein>
    <submittedName>
        <fullName evidence="3">Uncharacterized protein</fullName>
    </submittedName>
</protein>
<organism evidence="3 4">
    <name type="scientific">Bugula neritina</name>
    <name type="common">Brown bryozoan</name>
    <name type="synonym">Sertularia neritina</name>
    <dbReference type="NCBI Taxonomy" id="10212"/>
    <lineage>
        <taxon>Eukaryota</taxon>
        <taxon>Metazoa</taxon>
        <taxon>Spiralia</taxon>
        <taxon>Lophotrochozoa</taxon>
        <taxon>Bryozoa</taxon>
        <taxon>Gymnolaemata</taxon>
        <taxon>Cheilostomatida</taxon>
        <taxon>Flustrina</taxon>
        <taxon>Buguloidea</taxon>
        <taxon>Bugulidae</taxon>
        <taxon>Bugula</taxon>
    </lineage>
</organism>
<evidence type="ECO:0000256" key="1">
    <source>
        <dbReference type="SAM" id="MobiDB-lite"/>
    </source>
</evidence>
<keyword evidence="2" id="KW-0812">Transmembrane</keyword>
<evidence type="ECO:0000256" key="2">
    <source>
        <dbReference type="SAM" id="Phobius"/>
    </source>
</evidence>
<dbReference type="GO" id="GO:0016192">
    <property type="term" value="P:vesicle-mediated transport"/>
    <property type="evidence" value="ECO:0007669"/>
    <property type="project" value="InterPro"/>
</dbReference>
<gene>
    <name evidence="3" type="ORF">EB796_012500</name>
</gene>
<keyword evidence="4" id="KW-1185">Reference proteome</keyword>
<feature type="region of interest" description="Disordered" evidence="1">
    <location>
        <begin position="457"/>
        <end position="494"/>
    </location>
</feature>
<dbReference type="Proteomes" id="UP000593567">
    <property type="component" value="Unassembled WGS sequence"/>
</dbReference>
<evidence type="ECO:0000313" key="4">
    <source>
        <dbReference type="Proteomes" id="UP000593567"/>
    </source>
</evidence>
<feature type="transmembrane region" description="Helical" evidence="2">
    <location>
        <begin position="277"/>
        <end position="302"/>
    </location>
</feature>
<dbReference type="EMBL" id="VXIV02001847">
    <property type="protein sequence ID" value="KAF6029199.1"/>
    <property type="molecule type" value="Genomic_DNA"/>
</dbReference>
<dbReference type="GO" id="GO:0016020">
    <property type="term" value="C:membrane"/>
    <property type="evidence" value="ECO:0007669"/>
    <property type="project" value="InterPro"/>
</dbReference>
<accession>A0A7J7JS76</accession>
<dbReference type="InterPro" id="IPR010989">
    <property type="entry name" value="SNARE"/>
</dbReference>
<reference evidence="3" key="1">
    <citation type="submission" date="2020-06" db="EMBL/GenBank/DDBJ databases">
        <title>Draft genome of Bugula neritina, a colonial animal packing powerful symbionts and potential medicines.</title>
        <authorList>
            <person name="Rayko M."/>
        </authorList>
    </citation>
    <scope>NUCLEOTIDE SEQUENCE [LARGE SCALE GENOMIC DNA]</scope>
    <source>
        <strain evidence="3">Kwan_BN1</strain>
    </source>
</reference>
<feature type="region of interest" description="Disordered" evidence="1">
    <location>
        <begin position="620"/>
        <end position="672"/>
    </location>
</feature>
<feature type="region of interest" description="Disordered" evidence="1">
    <location>
        <begin position="377"/>
        <end position="399"/>
    </location>
</feature>
<dbReference type="Gene3D" id="1.20.58.70">
    <property type="match status" value="1"/>
</dbReference>
<comment type="caution">
    <text evidence="3">The sequence shown here is derived from an EMBL/GenBank/DDBJ whole genome shotgun (WGS) entry which is preliminary data.</text>
</comment>
<evidence type="ECO:0000313" key="3">
    <source>
        <dbReference type="EMBL" id="KAF6029199.1"/>
    </source>
</evidence>
<dbReference type="AlphaFoldDB" id="A0A7J7JS76"/>